<keyword evidence="2" id="KW-1185">Reference proteome</keyword>
<evidence type="ECO:0000313" key="2">
    <source>
        <dbReference type="Proteomes" id="UP000789901"/>
    </source>
</evidence>
<feature type="non-terminal residue" evidence="1">
    <location>
        <position position="1"/>
    </location>
</feature>
<reference evidence="1 2" key="1">
    <citation type="submission" date="2021-06" db="EMBL/GenBank/DDBJ databases">
        <authorList>
            <person name="Kallberg Y."/>
            <person name="Tangrot J."/>
            <person name="Rosling A."/>
        </authorList>
    </citation>
    <scope>NUCLEOTIDE SEQUENCE [LARGE SCALE GENOMIC DNA]</scope>
    <source>
        <strain evidence="1 2">120-4 pot B 10/14</strain>
    </source>
</reference>
<dbReference type="SUPFAM" id="SSF53098">
    <property type="entry name" value="Ribonuclease H-like"/>
    <property type="match status" value="1"/>
</dbReference>
<accession>A0ABN7XP64</accession>
<comment type="caution">
    <text evidence="1">The sequence shown here is derived from an EMBL/GenBank/DDBJ whole genome shotgun (WGS) entry which is preliminary data.</text>
</comment>
<name>A0ABN7XP64_GIGMA</name>
<dbReference type="InterPro" id="IPR012337">
    <property type="entry name" value="RNaseH-like_sf"/>
</dbReference>
<evidence type="ECO:0000313" key="1">
    <source>
        <dbReference type="EMBL" id="CAG8856290.1"/>
    </source>
</evidence>
<feature type="non-terminal residue" evidence="1">
    <location>
        <position position="103"/>
    </location>
</feature>
<dbReference type="Proteomes" id="UP000789901">
    <property type="component" value="Unassembled WGS sequence"/>
</dbReference>
<dbReference type="EMBL" id="CAJVQB010158324">
    <property type="protein sequence ID" value="CAG8856290.1"/>
    <property type="molecule type" value="Genomic_DNA"/>
</dbReference>
<proteinExistence type="predicted"/>
<organism evidence="1 2">
    <name type="scientific">Gigaspora margarita</name>
    <dbReference type="NCBI Taxonomy" id="4874"/>
    <lineage>
        <taxon>Eukaryota</taxon>
        <taxon>Fungi</taxon>
        <taxon>Fungi incertae sedis</taxon>
        <taxon>Mucoromycota</taxon>
        <taxon>Glomeromycotina</taxon>
        <taxon>Glomeromycetes</taxon>
        <taxon>Diversisporales</taxon>
        <taxon>Gigasporaceae</taxon>
        <taxon>Gigaspora</taxon>
    </lineage>
</organism>
<gene>
    <name evidence="1" type="ORF">GMARGA_LOCUS45111</name>
</gene>
<sequence>ISAARKQINQKYPFIFNLHCIVHFVNLISQDILKCGLPARILKYCNKICRFFKASHLAKSYLKKYIKELNIHGGGLKIFIETRWISAYETVDSVFRLKPVLEK</sequence>
<protein>
    <submittedName>
        <fullName evidence="1">43467_t:CDS:1</fullName>
    </submittedName>
</protein>